<dbReference type="SUPFAM" id="SSF55424">
    <property type="entry name" value="FAD/NAD-linked reductases, dimerisation (C-terminal) domain"/>
    <property type="match status" value="1"/>
</dbReference>
<dbReference type="SUPFAM" id="SSF51905">
    <property type="entry name" value="FAD/NAD(P)-binding domain"/>
    <property type="match status" value="2"/>
</dbReference>
<keyword evidence="4" id="KW-0560">Oxidoreductase</keyword>
<dbReference type="InterPro" id="IPR016156">
    <property type="entry name" value="FAD/NAD-linked_Rdtase_dimer_sf"/>
</dbReference>
<feature type="domain" description="Reductase C-terminal" evidence="6">
    <location>
        <begin position="319"/>
        <end position="400"/>
    </location>
</feature>
<dbReference type="GO" id="GO:0016651">
    <property type="term" value="F:oxidoreductase activity, acting on NAD(P)H"/>
    <property type="evidence" value="ECO:0007669"/>
    <property type="project" value="TreeGrafter"/>
</dbReference>
<dbReference type="PRINTS" id="PR00411">
    <property type="entry name" value="PNDRDTASEI"/>
</dbReference>
<dbReference type="PANTHER" id="PTHR43557:SF2">
    <property type="entry name" value="RIESKE DOMAIN-CONTAINING PROTEIN-RELATED"/>
    <property type="match status" value="1"/>
</dbReference>
<gene>
    <name evidence="7" type="ORF">SAMN05421647_106260</name>
</gene>
<dbReference type="InterPro" id="IPR036188">
    <property type="entry name" value="FAD/NAD-bd_sf"/>
</dbReference>
<dbReference type="GO" id="GO:0051213">
    <property type="term" value="F:dioxygenase activity"/>
    <property type="evidence" value="ECO:0007669"/>
    <property type="project" value="UniProtKB-KW"/>
</dbReference>
<evidence type="ECO:0000259" key="5">
    <source>
        <dbReference type="Pfam" id="PF07992"/>
    </source>
</evidence>
<dbReference type="PANTHER" id="PTHR43557">
    <property type="entry name" value="APOPTOSIS-INDUCING FACTOR 1"/>
    <property type="match status" value="1"/>
</dbReference>
<evidence type="ECO:0000256" key="2">
    <source>
        <dbReference type="ARBA" id="ARBA00022630"/>
    </source>
</evidence>
<sequence length="402" mass="44043">MQKLVIVGGGHAAAQLIRTLHKRGFDGEIALITEEAVLPYNRPLLSKDYLFGEVGEAQLPLLPAAIYDKLGVQVHLSSRVEEIDRTRRCVRLQDGQQLPYDQLVLATGANPRQLDVPGCQLEGIHYLKTLNDARRLQESFEPGQHLSVIGGGYIGLEIASAARKLGLEVDLLERGERILGRVVAPEVAGYFHALHEDQGVGIRTETRVAEFLGDGHVTGVRLESGECLPTDHVVIGIGVEPAEQLALAAGLKCDNGILIDASCQTSDAAIYALGDCARQYHPHYQRWLRLESVQNCTSQAAMLASALLSADTPAPEVPWFWSSQFDRRLQIAGLNTGYTQVIQRGTEADCSWLYLQDGQLIACDAINRPADFLQAKKLIASRARLNPEQARDLSRPLTECIC</sequence>
<evidence type="ECO:0000259" key="6">
    <source>
        <dbReference type="Pfam" id="PF14759"/>
    </source>
</evidence>
<dbReference type="RefSeq" id="WP_076463615.1">
    <property type="nucleotide sequence ID" value="NZ_FTMN01000006.1"/>
</dbReference>
<dbReference type="AlphaFoldDB" id="A0A1N6U7H0"/>
<dbReference type="InterPro" id="IPR050446">
    <property type="entry name" value="FAD-oxidoreductase/Apoptosis"/>
</dbReference>
<proteinExistence type="predicted"/>
<keyword evidence="8" id="KW-1185">Reference proteome</keyword>
<dbReference type="GO" id="GO:0005737">
    <property type="term" value="C:cytoplasm"/>
    <property type="evidence" value="ECO:0007669"/>
    <property type="project" value="TreeGrafter"/>
</dbReference>
<evidence type="ECO:0000256" key="1">
    <source>
        <dbReference type="ARBA" id="ARBA00001974"/>
    </source>
</evidence>
<dbReference type="InterPro" id="IPR023753">
    <property type="entry name" value="FAD/NAD-binding_dom"/>
</dbReference>
<dbReference type="STRING" id="49186.SAMN05421647_106260"/>
<dbReference type="Gene3D" id="3.30.390.30">
    <property type="match status" value="1"/>
</dbReference>
<name>A0A1N6U7H0_9GAMM</name>
<comment type="cofactor">
    <cofactor evidence="1">
        <name>FAD</name>
        <dbReference type="ChEBI" id="CHEBI:57692"/>
    </cofactor>
</comment>
<evidence type="ECO:0000256" key="3">
    <source>
        <dbReference type="ARBA" id="ARBA00022827"/>
    </source>
</evidence>
<dbReference type="Pfam" id="PF07992">
    <property type="entry name" value="Pyr_redox_2"/>
    <property type="match status" value="1"/>
</dbReference>
<evidence type="ECO:0000313" key="8">
    <source>
        <dbReference type="Proteomes" id="UP000186895"/>
    </source>
</evidence>
<dbReference type="Proteomes" id="UP000186895">
    <property type="component" value="Unassembled WGS sequence"/>
</dbReference>
<dbReference type="eggNOG" id="COG0446">
    <property type="taxonomic scope" value="Bacteria"/>
</dbReference>
<dbReference type="PRINTS" id="PR00368">
    <property type="entry name" value="FADPNR"/>
</dbReference>
<organism evidence="7 8">
    <name type="scientific">Marinobacterium stanieri</name>
    <dbReference type="NCBI Taxonomy" id="49186"/>
    <lineage>
        <taxon>Bacteria</taxon>
        <taxon>Pseudomonadati</taxon>
        <taxon>Pseudomonadota</taxon>
        <taxon>Gammaproteobacteria</taxon>
        <taxon>Oceanospirillales</taxon>
        <taxon>Oceanospirillaceae</taxon>
        <taxon>Marinobacterium</taxon>
    </lineage>
</organism>
<evidence type="ECO:0000313" key="7">
    <source>
        <dbReference type="EMBL" id="SIQ61638.1"/>
    </source>
</evidence>
<feature type="domain" description="FAD/NAD(P)-binding" evidence="5">
    <location>
        <begin position="3"/>
        <end position="300"/>
    </location>
</feature>
<protein>
    <submittedName>
        <fullName evidence="7">3-phenylpropionate/trans-cinnamate dioxygenase ferredoxin reductase subunit</fullName>
    </submittedName>
</protein>
<keyword evidence="7" id="KW-0223">Dioxygenase</keyword>
<keyword evidence="2" id="KW-0285">Flavoprotein</keyword>
<accession>A0A1N6U7H0</accession>
<dbReference type="Pfam" id="PF14759">
    <property type="entry name" value="Reductase_C"/>
    <property type="match status" value="1"/>
</dbReference>
<keyword evidence="3" id="KW-0274">FAD</keyword>
<dbReference type="Gene3D" id="3.50.50.60">
    <property type="entry name" value="FAD/NAD(P)-binding domain"/>
    <property type="match status" value="2"/>
</dbReference>
<evidence type="ECO:0000256" key="4">
    <source>
        <dbReference type="ARBA" id="ARBA00023002"/>
    </source>
</evidence>
<reference evidence="7 8" key="1">
    <citation type="submission" date="2017-01" db="EMBL/GenBank/DDBJ databases">
        <authorList>
            <person name="Mah S.A."/>
            <person name="Swanson W.J."/>
            <person name="Moy G.W."/>
            <person name="Vacquier V.D."/>
        </authorList>
    </citation>
    <scope>NUCLEOTIDE SEQUENCE [LARGE SCALE GENOMIC DNA]</scope>
    <source>
        <strain evidence="7 8">DSM 7027</strain>
    </source>
</reference>
<dbReference type="EMBL" id="FTMN01000006">
    <property type="protein sequence ID" value="SIQ61638.1"/>
    <property type="molecule type" value="Genomic_DNA"/>
</dbReference>
<dbReference type="InterPro" id="IPR028202">
    <property type="entry name" value="Reductase_C"/>
</dbReference>